<reference evidence="2" key="1">
    <citation type="journal article" date="2019" name="Int. J. Syst. Evol. Microbiol.">
        <title>The Global Catalogue of Microorganisms (GCM) 10K type strain sequencing project: providing services to taxonomists for standard genome sequencing and annotation.</title>
        <authorList>
            <consortium name="The Broad Institute Genomics Platform"/>
            <consortium name="The Broad Institute Genome Sequencing Center for Infectious Disease"/>
            <person name="Wu L."/>
            <person name="Ma J."/>
        </authorList>
    </citation>
    <scope>NUCLEOTIDE SEQUENCE [LARGE SCALE GENOMIC DNA]</scope>
    <source>
        <strain evidence="2">JCM 12389</strain>
    </source>
</reference>
<evidence type="ECO:0000313" key="2">
    <source>
        <dbReference type="Proteomes" id="UP001500880"/>
    </source>
</evidence>
<dbReference type="Gene3D" id="1.25.40.10">
    <property type="entry name" value="Tetratricopeptide repeat domain"/>
    <property type="match status" value="1"/>
</dbReference>
<keyword evidence="2" id="KW-1185">Reference proteome</keyword>
<dbReference type="EMBL" id="BAAADO010000001">
    <property type="protein sequence ID" value="GAA0483660.1"/>
    <property type="molecule type" value="Genomic_DNA"/>
</dbReference>
<dbReference type="SUPFAM" id="SSF48452">
    <property type="entry name" value="TPR-like"/>
    <property type="match status" value="1"/>
</dbReference>
<dbReference type="SUPFAM" id="SSF116965">
    <property type="entry name" value="Hypothetical protein MPN330"/>
    <property type="match status" value="1"/>
</dbReference>
<dbReference type="Proteomes" id="UP001500880">
    <property type="component" value="Unassembled WGS sequence"/>
</dbReference>
<comment type="caution">
    <text evidence="1">The sequence shown here is derived from an EMBL/GenBank/DDBJ whole genome shotgun (WGS) entry which is preliminary data.</text>
</comment>
<name>A0ABP3KQL7_9BACI</name>
<gene>
    <name evidence="1" type="ORF">GCM10008986_05980</name>
</gene>
<evidence type="ECO:0000313" key="1">
    <source>
        <dbReference type="EMBL" id="GAA0483660.1"/>
    </source>
</evidence>
<dbReference type="Pfam" id="PF14559">
    <property type="entry name" value="TPR_19"/>
    <property type="match status" value="1"/>
</dbReference>
<dbReference type="RefSeq" id="WP_343837370.1">
    <property type="nucleotide sequence ID" value="NZ_BAAADO010000001.1"/>
</dbReference>
<organism evidence="1 2">
    <name type="scientific">Salinibacillus aidingensis</name>
    <dbReference type="NCBI Taxonomy" id="237684"/>
    <lineage>
        <taxon>Bacteria</taxon>
        <taxon>Bacillati</taxon>
        <taxon>Bacillota</taxon>
        <taxon>Bacilli</taxon>
        <taxon>Bacillales</taxon>
        <taxon>Bacillaceae</taxon>
        <taxon>Salinibacillus</taxon>
    </lineage>
</organism>
<sequence>MKKKHQDVVIFPGWKRQLEQDGLEALKEKRYEDALEKILLLEEFEAASYEILTGKVICYIELGRFDEAIALCRKLMKEDEDNYYKYLHIYITVLFQTSQYGEITSLLDEIFATEDVPYTYREQFQQIYDLSQNFNQDQDHNKYNDKEIEYFLHNLDGGSFQEQWRLLSLLRKKPLKDYVDDFIPFFGDSELNPVMKTGLLQWFMEQEINKDIEVDKFNQIKIVNPTELDDIMDQTFAKEVMNSLDWVEQQDPTLFEFTRQILFRFLYIYFPFVPGQKDQTVITEAILSLALEYLQMDDEYSMENEDSEEREYWKNEIQELEKKYFSQIE</sequence>
<dbReference type="InterPro" id="IPR011990">
    <property type="entry name" value="TPR-like_helical_dom_sf"/>
</dbReference>
<proteinExistence type="predicted"/>
<protein>
    <recommendedName>
        <fullName evidence="3">Tetratricopeptide repeat-containing protein</fullName>
    </recommendedName>
</protein>
<accession>A0ABP3KQL7</accession>
<evidence type="ECO:0008006" key="3">
    <source>
        <dbReference type="Google" id="ProtNLM"/>
    </source>
</evidence>